<dbReference type="Proteomes" id="UP000823388">
    <property type="component" value="Chromosome 6N"/>
</dbReference>
<organism evidence="1 2">
    <name type="scientific">Panicum virgatum</name>
    <name type="common">Blackwell switchgrass</name>
    <dbReference type="NCBI Taxonomy" id="38727"/>
    <lineage>
        <taxon>Eukaryota</taxon>
        <taxon>Viridiplantae</taxon>
        <taxon>Streptophyta</taxon>
        <taxon>Embryophyta</taxon>
        <taxon>Tracheophyta</taxon>
        <taxon>Spermatophyta</taxon>
        <taxon>Magnoliopsida</taxon>
        <taxon>Liliopsida</taxon>
        <taxon>Poales</taxon>
        <taxon>Poaceae</taxon>
        <taxon>PACMAD clade</taxon>
        <taxon>Panicoideae</taxon>
        <taxon>Panicodae</taxon>
        <taxon>Paniceae</taxon>
        <taxon>Panicinae</taxon>
        <taxon>Panicum</taxon>
        <taxon>Panicum sect. Hiantes</taxon>
    </lineage>
</organism>
<sequence length="177" mass="20766">MLHGAKREDGGGIDDWMLDKLRSGEWRAHGGMARKRTGARREPKIFTIGSLSSRRKYSSGWLRFWNYGVIRHWDRPLLEPYFSVYFQNKSFWDVFWVLGDALRRSPRVHPRVDEAWSLELTRSSRVRPCVLTTNSRTAGSRFKPESNQPVHSFRKRFDMGWLHGLPGLKPDHVEGKR</sequence>
<dbReference type="EMBL" id="CM029048">
    <property type="protein sequence ID" value="KAG2578797.1"/>
    <property type="molecule type" value="Genomic_DNA"/>
</dbReference>
<comment type="caution">
    <text evidence="1">The sequence shown here is derived from an EMBL/GenBank/DDBJ whole genome shotgun (WGS) entry which is preliminary data.</text>
</comment>
<keyword evidence="2" id="KW-1185">Reference proteome</keyword>
<evidence type="ECO:0000313" key="2">
    <source>
        <dbReference type="Proteomes" id="UP000823388"/>
    </source>
</evidence>
<dbReference type="AlphaFoldDB" id="A0A8T0QZL6"/>
<gene>
    <name evidence="1" type="ORF">PVAP13_6NG110503</name>
</gene>
<protein>
    <submittedName>
        <fullName evidence="1">Uncharacterized protein</fullName>
    </submittedName>
</protein>
<name>A0A8T0QZL6_PANVG</name>
<evidence type="ECO:0000313" key="1">
    <source>
        <dbReference type="EMBL" id="KAG2578797.1"/>
    </source>
</evidence>
<accession>A0A8T0QZL6</accession>
<reference evidence="1" key="1">
    <citation type="submission" date="2020-05" db="EMBL/GenBank/DDBJ databases">
        <title>WGS assembly of Panicum virgatum.</title>
        <authorList>
            <person name="Lovell J.T."/>
            <person name="Jenkins J."/>
            <person name="Shu S."/>
            <person name="Juenger T.E."/>
            <person name="Schmutz J."/>
        </authorList>
    </citation>
    <scope>NUCLEOTIDE SEQUENCE</scope>
    <source>
        <strain evidence="1">AP13</strain>
    </source>
</reference>
<proteinExistence type="predicted"/>